<dbReference type="InterPro" id="IPR001320">
    <property type="entry name" value="Iontro_rcpt_C"/>
</dbReference>
<dbReference type="PANTHER" id="PTHR42643">
    <property type="entry name" value="IONOTROPIC RECEPTOR 20A-RELATED"/>
    <property type="match status" value="1"/>
</dbReference>
<evidence type="ECO:0000256" key="4">
    <source>
        <dbReference type="ARBA" id="ARBA00022692"/>
    </source>
</evidence>
<accession>A0ABM5KTM0</accession>
<evidence type="ECO:0008006" key="14">
    <source>
        <dbReference type="Google" id="ProtNLM"/>
    </source>
</evidence>
<keyword evidence="13" id="KW-1185">Reference proteome</keyword>
<organism evidence="12 13">
    <name type="scientific">Diabrotica virgifera virgifera</name>
    <name type="common">western corn rootworm</name>
    <dbReference type="NCBI Taxonomy" id="50390"/>
    <lineage>
        <taxon>Eukaryota</taxon>
        <taxon>Metazoa</taxon>
        <taxon>Ecdysozoa</taxon>
        <taxon>Arthropoda</taxon>
        <taxon>Hexapoda</taxon>
        <taxon>Insecta</taxon>
        <taxon>Pterygota</taxon>
        <taxon>Neoptera</taxon>
        <taxon>Endopterygota</taxon>
        <taxon>Coleoptera</taxon>
        <taxon>Polyphaga</taxon>
        <taxon>Cucujiformia</taxon>
        <taxon>Chrysomeloidea</taxon>
        <taxon>Chrysomelidae</taxon>
        <taxon>Galerucinae</taxon>
        <taxon>Diabroticina</taxon>
        <taxon>Diabroticites</taxon>
        <taxon>Diabrotica</taxon>
    </lineage>
</organism>
<evidence type="ECO:0000313" key="13">
    <source>
        <dbReference type="Proteomes" id="UP001652700"/>
    </source>
</evidence>
<reference evidence="12" key="1">
    <citation type="submission" date="2025-05" db="UniProtKB">
        <authorList>
            <consortium name="EnsemblMetazoa"/>
        </authorList>
    </citation>
    <scope>IDENTIFICATION</scope>
</reference>
<evidence type="ECO:0000259" key="11">
    <source>
        <dbReference type="Pfam" id="PF24576"/>
    </source>
</evidence>
<evidence type="ECO:0000256" key="9">
    <source>
        <dbReference type="SAM" id="Phobius"/>
    </source>
</evidence>
<feature type="domain" description="Ionotropic receptor 75a N-terminal" evidence="11">
    <location>
        <begin position="26"/>
        <end position="213"/>
    </location>
</feature>
<dbReference type="Pfam" id="PF00060">
    <property type="entry name" value="Lig_chan"/>
    <property type="match status" value="1"/>
</dbReference>
<evidence type="ECO:0000256" key="7">
    <source>
        <dbReference type="ARBA" id="ARBA00023170"/>
    </source>
</evidence>
<dbReference type="Gene3D" id="1.10.287.70">
    <property type="match status" value="1"/>
</dbReference>
<keyword evidence="4 9" id="KW-0812">Transmembrane</keyword>
<protein>
    <recommendedName>
        <fullName evidence="14">Ionotropic receptor 75a-like</fullName>
    </recommendedName>
</protein>
<keyword evidence="7" id="KW-0675">Receptor</keyword>
<keyword evidence="3" id="KW-1003">Cell membrane</keyword>
<feature type="domain" description="Ionotropic glutamate receptor C-terminal" evidence="10">
    <location>
        <begin position="338"/>
        <end position="551"/>
    </location>
</feature>
<evidence type="ECO:0000256" key="5">
    <source>
        <dbReference type="ARBA" id="ARBA00022989"/>
    </source>
</evidence>
<evidence type="ECO:0000256" key="2">
    <source>
        <dbReference type="ARBA" id="ARBA00008685"/>
    </source>
</evidence>
<dbReference type="SUPFAM" id="SSF53850">
    <property type="entry name" value="Periplasmic binding protein-like II"/>
    <property type="match status" value="1"/>
</dbReference>
<sequence length="645" mass="74864">MIISECRCVTYLLYLLVFNCPALAYLNCNLITKFSAAKYVSRGTIFGCLNPRESIELSKCLMSHYLIFFVIDIKHVDDKFEKLMRITQSHLGIVLDGDCKNWTSIINQETDKKYFYETYHWLVTSTSENVTNDLSQLKLNINSDMHLVTLDSFNETNEAYTIYDVYNPASDHGGEFKMFNIGFYNENVGYVLTNFENKYWRRRNMTGTHFKSAVVVPVLNQSLHSYLASDDNRQIDSQHRFQAVTVQHCRQMYNFSLKMQRTNSWGYIQDNGRFDGLVSLLERRLIDFGSSPLLFKLDRMPFVDYGYGNWILKSFFIYQKPKVTASSYEIFLRPLETNVWLLIILTVCVILILMKIVFSSEMILLPDKKVRVEETNFSFLVLFAMGAFCQQGAACSPFFFSSRILAFFVFLFSILIYQFYSASIVSYLLLDPPRTIFNLKDLTESQLKIGVEDILIDRNYFVQTTDPDAIELFEVKIKNSNNNSGFYSPTEGLELVRQGGFAFHVETSTAYPIIEETFSNQEICELEQVQMYRTQPMHTNLQKNSPFREMMNYCMFKQMENGNIDRLRKHWDARQPTCIEGAKKQEFNVSFKEFSCGPVAVGLGVLVGVICLSIEYLKLNKNKILHSLKNAWQFKNKGTTYPFVN</sequence>
<comment type="similarity">
    <text evidence="2">Belongs to the glutamate-gated ion channel (TC 1.A.10.1) family.</text>
</comment>
<evidence type="ECO:0000256" key="1">
    <source>
        <dbReference type="ARBA" id="ARBA00004651"/>
    </source>
</evidence>
<dbReference type="InterPro" id="IPR057074">
    <property type="entry name" value="IR75A_N"/>
</dbReference>
<name>A0ABM5KTM0_DIAVI</name>
<dbReference type="Pfam" id="PF24576">
    <property type="entry name" value="IR75A_N"/>
    <property type="match status" value="1"/>
</dbReference>
<feature type="transmembrane region" description="Helical" evidence="9">
    <location>
        <begin position="339"/>
        <end position="358"/>
    </location>
</feature>
<dbReference type="EnsemblMetazoa" id="XM_050657583.1">
    <property type="protein sequence ID" value="XP_050513540.1"/>
    <property type="gene ID" value="LOC126889348"/>
</dbReference>
<evidence type="ECO:0000259" key="10">
    <source>
        <dbReference type="Pfam" id="PF00060"/>
    </source>
</evidence>
<keyword evidence="5 9" id="KW-1133">Transmembrane helix</keyword>
<evidence type="ECO:0000256" key="3">
    <source>
        <dbReference type="ARBA" id="ARBA00022475"/>
    </source>
</evidence>
<feature type="transmembrane region" description="Helical" evidence="9">
    <location>
        <begin position="379"/>
        <end position="400"/>
    </location>
</feature>
<evidence type="ECO:0000256" key="6">
    <source>
        <dbReference type="ARBA" id="ARBA00023136"/>
    </source>
</evidence>
<dbReference type="Proteomes" id="UP001652700">
    <property type="component" value="Unplaced"/>
</dbReference>
<dbReference type="InterPro" id="IPR052192">
    <property type="entry name" value="Insect_Ionotropic_Sensory_Rcpt"/>
</dbReference>
<feature type="transmembrane region" description="Helical" evidence="9">
    <location>
        <begin position="406"/>
        <end position="430"/>
    </location>
</feature>
<dbReference type="GeneID" id="126889348"/>
<dbReference type="PANTHER" id="PTHR42643:SF33">
    <property type="entry name" value="GLUTAMATE RECEPTOR 2-LIKE PROTEIN"/>
    <property type="match status" value="1"/>
</dbReference>
<evidence type="ECO:0000256" key="8">
    <source>
        <dbReference type="ARBA" id="ARBA00023180"/>
    </source>
</evidence>
<proteinExistence type="inferred from homology"/>
<keyword evidence="6 9" id="KW-0472">Membrane</keyword>
<evidence type="ECO:0000313" key="12">
    <source>
        <dbReference type="EnsemblMetazoa" id="XP_050513540.1"/>
    </source>
</evidence>
<keyword evidence="8" id="KW-0325">Glycoprotein</keyword>
<dbReference type="RefSeq" id="XP_050513540.1">
    <property type="nucleotide sequence ID" value="XM_050657583.1"/>
</dbReference>
<comment type="subcellular location">
    <subcellularLocation>
        <location evidence="1">Cell membrane</location>
        <topology evidence="1">Multi-pass membrane protein</topology>
    </subcellularLocation>
</comment>